<name>A0A6J4R6Q2_9ACTN</name>
<accession>A0A6J4R6Q2</accession>
<dbReference type="AlphaFoldDB" id="A0A6J4R6Q2"/>
<feature type="region of interest" description="Disordered" evidence="1">
    <location>
        <begin position="1"/>
        <end position="73"/>
    </location>
</feature>
<evidence type="ECO:0000313" key="2">
    <source>
        <dbReference type="EMBL" id="CAA9463087.1"/>
    </source>
</evidence>
<feature type="non-terminal residue" evidence="2">
    <location>
        <position position="1"/>
    </location>
</feature>
<feature type="compositionally biased region" description="Low complexity" evidence="1">
    <location>
        <begin position="1"/>
        <end position="12"/>
    </location>
</feature>
<feature type="non-terminal residue" evidence="2">
    <location>
        <position position="73"/>
    </location>
</feature>
<dbReference type="EMBL" id="CADCVJ010000021">
    <property type="protein sequence ID" value="CAA9463087.1"/>
    <property type="molecule type" value="Genomic_DNA"/>
</dbReference>
<sequence length="73" mass="7686">AARPARFAARPAGPRPRRHRRGLVRRRPRRPAPGGRGGDRRPAGAGLRRGGAPGAGTRRDAAAPDGALPDRAR</sequence>
<feature type="compositionally biased region" description="Basic residues" evidence="1">
    <location>
        <begin position="15"/>
        <end position="30"/>
    </location>
</feature>
<reference evidence="2" key="1">
    <citation type="submission" date="2020-02" db="EMBL/GenBank/DDBJ databases">
        <authorList>
            <person name="Meier V. D."/>
        </authorList>
    </citation>
    <scope>NUCLEOTIDE SEQUENCE</scope>
    <source>
        <strain evidence="2">AVDCRST_MAG38</strain>
    </source>
</reference>
<feature type="compositionally biased region" description="Basic and acidic residues" evidence="1">
    <location>
        <begin position="57"/>
        <end position="73"/>
    </location>
</feature>
<protein>
    <submittedName>
        <fullName evidence="2">Uncharacterized protein</fullName>
    </submittedName>
</protein>
<organism evidence="2">
    <name type="scientific">uncultured Solirubrobacteraceae bacterium</name>
    <dbReference type="NCBI Taxonomy" id="1162706"/>
    <lineage>
        <taxon>Bacteria</taxon>
        <taxon>Bacillati</taxon>
        <taxon>Actinomycetota</taxon>
        <taxon>Thermoleophilia</taxon>
        <taxon>Solirubrobacterales</taxon>
        <taxon>Solirubrobacteraceae</taxon>
        <taxon>environmental samples</taxon>
    </lineage>
</organism>
<gene>
    <name evidence="2" type="ORF">AVDCRST_MAG38-363</name>
</gene>
<evidence type="ECO:0000256" key="1">
    <source>
        <dbReference type="SAM" id="MobiDB-lite"/>
    </source>
</evidence>
<proteinExistence type="predicted"/>